<feature type="signal peptide" evidence="1">
    <location>
        <begin position="1"/>
        <end position="23"/>
    </location>
</feature>
<keyword evidence="1" id="KW-0732">Signal</keyword>
<reference evidence="3 4" key="1">
    <citation type="submission" date="2023-11" db="EMBL/GenBank/DDBJ databases">
        <authorList>
            <person name="Bao R."/>
        </authorList>
    </citation>
    <scope>NUCLEOTIDE SEQUENCE [LARGE SCALE GENOMIC DNA]</scope>
    <source>
        <strain evidence="3 4">PJ23</strain>
    </source>
</reference>
<dbReference type="PANTHER" id="PTHR43283">
    <property type="entry name" value="BETA-LACTAMASE-RELATED"/>
    <property type="match status" value="1"/>
</dbReference>
<dbReference type="GO" id="GO:0016787">
    <property type="term" value="F:hydrolase activity"/>
    <property type="evidence" value="ECO:0007669"/>
    <property type="project" value="UniProtKB-KW"/>
</dbReference>
<dbReference type="PANTHER" id="PTHR43283:SF7">
    <property type="entry name" value="BETA-LACTAMASE-RELATED DOMAIN-CONTAINING PROTEIN"/>
    <property type="match status" value="1"/>
</dbReference>
<sequence>MLRTLVTLASLAPALLLPVAATAQQPPPLAALVERGEALPNLNAIIVSRDGNILFEHVFQGPALDRPVNIKSASKSVMSALVGIAVDRGVLGGVDQPVAPILKASLPADGDPRLQRITVGDLLTMRAGLERTSGANYGAWISSRNWVRDALSRPFVDEPGGRMLYSTGSTHLLSAALTRASGRSTLELARDWLGEPLGITIPAWERDPQGIYLGGNNMALSPRALVRFGELYRNGGVVDGKRVLSEEWIRRSWTPVTQSMFTGHGYGLGWFSTDLAGHRVNYAWGYGGQMLYVIPDLGLTIAMTSSTERYERGSGYVEALHRLVSDIIIPEVQSSRSTPAGAS</sequence>
<feature type="chain" id="PRO_5046944472" evidence="1">
    <location>
        <begin position="24"/>
        <end position="343"/>
    </location>
</feature>
<dbReference type="EC" id="3.-.-.-" evidence="3"/>
<accession>A0ABU4RLK6</accession>
<dbReference type="InterPro" id="IPR050789">
    <property type="entry name" value="Diverse_Enzym_Activities"/>
</dbReference>
<evidence type="ECO:0000259" key="2">
    <source>
        <dbReference type="Pfam" id="PF00144"/>
    </source>
</evidence>
<dbReference type="Proteomes" id="UP001274321">
    <property type="component" value="Unassembled WGS sequence"/>
</dbReference>
<dbReference type="Pfam" id="PF00144">
    <property type="entry name" value="Beta-lactamase"/>
    <property type="match status" value="1"/>
</dbReference>
<keyword evidence="3" id="KW-0378">Hydrolase</keyword>
<dbReference type="EMBL" id="JAXAFJ010000002">
    <property type="protein sequence ID" value="MDX6805700.1"/>
    <property type="molecule type" value="Genomic_DNA"/>
</dbReference>
<evidence type="ECO:0000256" key="1">
    <source>
        <dbReference type="SAM" id="SignalP"/>
    </source>
</evidence>
<protein>
    <submittedName>
        <fullName evidence="3">Serine hydrolase</fullName>
        <ecNumber evidence="3">3.-.-.-</ecNumber>
    </submittedName>
</protein>
<evidence type="ECO:0000313" key="4">
    <source>
        <dbReference type="Proteomes" id="UP001274321"/>
    </source>
</evidence>
<proteinExistence type="predicted"/>
<organism evidence="3 4">
    <name type="scientific">Terrihabitans rhizophilus</name>
    <dbReference type="NCBI Taxonomy" id="3092662"/>
    <lineage>
        <taxon>Bacteria</taxon>
        <taxon>Pseudomonadati</taxon>
        <taxon>Pseudomonadota</taxon>
        <taxon>Alphaproteobacteria</taxon>
        <taxon>Hyphomicrobiales</taxon>
        <taxon>Terrihabitans</taxon>
    </lineage>
</organism>
<keyword evidence="4" id="KW-1185">Reference proteome</keyword>
<evidence type="ECO:0000313" key="3">
    <source>
        <dbReference type="EMBL" id="MDX6805700.1"/>
    </source>
</evidence>
<dbReference type="SUPFAM" id="SSF56601">
    <property type="entry name" value="beta-lactamase/transpeptidase-like"/>
    <property type="match status" value="1"/>
</dbReference>
<dbReference type="InterPro" id="IPR001466">
    <property type="entry name" value="Beta-lactam-related"/>
</dbReference>
<name>A0ABU4RLK6_9HYPH</name>
<comment type="caution">
    <text evidence="3">The sequence shown here is derived from an EMBL/GenBank/DDBJ whole genome shotgun (WGS) entry which is preliminary data.</text>
</comment>
<dbReference type="InterPro" id="IPR012338">
    <property type="entry name" value="Beta-lactam/transpept-like"/>
</dbReference>
<dbReference type="RefSeq" id="WP_319843803.1">
    <property type="nucleotide sequence ID" value="NZ_JAXAFJ010000002.1"/>
</dbReference>
<feature type="domain" description="Beta-lactamase-related" evidence="2">
    <location>
        <begin position="44"/>
        <end position="310"/>
    </location>
</feature>
<gene>
    <name evidence="3" type="ORF">SCD90_06465</name>
</gene>
<dbReference type="Gene3D" id="3.40.710.10">
    <property type="entry name" value="DD-peptidase/beta-lactamase superfamily"/>
    <property type="match status" value="1"/>
</dbReference>